<dbReference type="InterPro" id="IPR008480">
    <property type="entry name" value="DUF761_pln"/>
</dbReference>
<dbReference type="GeneID" id="100272646"/>
<keyword evidence="2" id="KW-0812">Transmembrane</keyword>
<reference evidence="5" key="5">
    <citation type="submission" date="2021-05" db="UniProtKB">
        <authorList>
            <consortium name="EnsemblPlants"/>
        </authorList>
    </citation>
    <scope>IDENTIFICATION</scope>
    <source>
        <strain evidence="5">cv. B73</strain>
    </source>
</reference>
<protein>
    <submittedName>
        <fullName evidence="3 5">Uncharacterized protein</fullName>
    </submittedName>
</protein>
<evidence type="ECO:0000256" key="1">
    <source>
        <dbReference type="SAM" id="MobiDB-lite"/>
    </source>
</evidence>
<accession>B4FPR6</accession>
<organism evidence="3">
    <name type="scientific">Zea mays</name>
    <name type="common">Maize</name>
    <dbReference type="NCBI Taxonomy" id="4577"/>
    <lineage>
        <taxon>Eukaryota</taxon>
        <taxon>Viridiplantae</taxon>
        <taxon>Streptophyta</taxon>
        <taxon>Embryophyta</taxon>
        <taxon>Tracheophyta</taxon>
        <taxon>Spermatophyta</taxon>
        <taxon>Magnoliopsida</taxon>
        <taxon>Liliopsida</taxon>
        <taxon>Poales</taxon>
        <taxon>Poaceae</taxon>
        <taxon>PACMAD clade</taxon>
        <taxon>Panicoideae</taxon>
        <taxon>Andropogonodae</taxon>
        <taxon>Andropogoneae</taxon>
        <taxon>Tripsacinae</taxon>
        <taxon>Zea</taxon>
    </lineage>
</organism>
<evidence type="ECO:0000313" key="3">
    <source>
        <dbReference type="EMBL" id="ACF84109.1"/>
    </source>
</evidence>
<sequence length="328" mass="34435">MANAAPTPTQTSHVSRPIPTGLVPVAVLVAAAAGLLALLPSVAQAVWEVPHLFLLGAVISFGVFTQSQRNNGADGSGNGNAASAKDSPLAWNARYHPDDDPLVVVEDHAVPRGDDDDGLEGARERPLSLPVRRLKLKPAAASRSQESETGGDASDGFGEETDSCASSSGFWAGARAVPSPPSVLDAQQCEERPFFVQHSASKSRGCSAATPAPGAPTVSRGFVQWCHPSVPGDKQPLSDDGEVTDWDNEDADGSSDEMTAAVSSERSVPGDLASCASDCNDGDGDDTSVDEELLKLAAKAEPDREEEVDRKADEFIAKFREQIRLQKH</sequence>
<dbReference type="OrthoDB" id="1080706at2759"/>
<evidence type="ECO:0000313" key="4">
    <source>
        <dbReference type="EMBL" id="AQK73230.1"/>
    </source>
</evidence>
<dbReference type="EMBL" id="BT039104">
    <property type="protein sequence ID" value="ACF84109.1"/>
    <property type="molecule type" value="mRNA"/>
</dbReference>
<reference evidence="5" key="4">
    <citation type="submission" date="2019-07" db="EMBL/GenBank/DDBJ databases">
        <authorList>
            <person name="Seetharam A."/>
            <person name="Woodhouse M."/>
            <person name="Cannon E."/>
        </authorList>
    </citation>
    <scope>NUCLEOTIDE SEQUENCE [LARGE SCALE GENOMIC DNA]</scope>
    <source>
        <strain evidence="5">cv. B73</strain>
    </source>
</reference>
<dbReference type="OMA" id="FFVQHSA"/>
<reference evidence="4" key="3">
    <citation type="submission" date="2015-12" db="EMBL/GenBank/DDBJ databases">
        <title>Update maize B73 reference genome by single molecule sequencing technologies.</title>
        <authorList>
            <consortium name="Maize Genome Sequencing Project"/>
            <person name="Ware D."/>
        </authorList>
    </citation>
    <scope>NUCLEOTIDE SEQUENCE</scope>
    <source>
        <tissue evidence="4">Seedling</tissue>
    </source>
</reference>
<reference evidence="6" key="2">
    <citation type="journal article" date="2009" name="Science">
        <title>The B73 maize genome: complexity, diversity, and dynamics.</title>
        <authorList>
            <person name="Schnable P.S."/>
            <person name="Ware D."/>
            <person name="Fulton R.S."/>
            <person name="Stein J.C."/>
            <person name="Wei F."/>
            <person name="Pasternak S."/>
            <person name="Liang C."/>
            <person name="Zhang J."/>
            <person name="Fulton L."/>
            <person name="Graves T.A."/>
            <person name="Minx P."/>
            <person name="Reily A.D."/>
            <person name="Courtney L."/>
            <person name="Kruchowski S.S."/>
            <person name="Tomlinson C."/>
            <person name="Strong C."/>
            <person name="Delehaunty K."/>
            <person name="Fronick C."/>
            <person name="Courtney B."/>
            <person name="Rock S.M."/>
            <person name="Belter E."/>
            <person name="Du F."/>
            <person name="Kim K."/>
            <person name="Abbott R.M."/>
            <person name="Cotton M."/>
            <person name="Levy A."/>
            <person name="Marchetto P."/>
            <person name="Ochoa K."/>
            <person name="Jackson S.M."/>
            <person name="Gillam B."/>
            <person name="Chen W."/>
            <person name="Yan L."/>
            <person name="Higginbotham J."/>
            <person name="Cardenas M."/>
            <person name="Waligorski J."/>
            <person name="Applebaum E."/>
            <person name="Phelps L."/>
            <person name="Falcone J."/>
            <person name="Kanchi K."/>
            <person name="Thane T."/>
            <person name="Scimone A."/>
            <person name="Thane N."/>
            <person name="Henke J."/>
            <person name="Wang T."/>
            <person name="Ruppert J."/>
            <person name="Shah N."/>
            <person name="Rotter K."/>
            <person name="Hodges J."/>
            <person name="Ingenthron E."/>
            <person name="Cordes M."/>
            <person name="Kohlberg S."/>
            <person name="Sgro J."/>
            <person name="Delgado B."/>
            <person name="Mead K."/>
            <person name="Chinwalla A."/>
            <person name="Leonard S."/>
            <person name="Crouse K."/>
            <person name="Collura K."/>
            <person name="Kudrna D."/>
            <person name="Currie J."/>
            <person name="He R."/>
            <person name="Angelova A."/>
            <person name="Rajasekar S."/>
            <person name="Mueller T."/>
            <person name="Lomeli R."/>
            <person name="Scara G."/>
            <person name="Ko A."/>
            <person name="Delaney K."/>
            <person name="Wissotski M."/>
            <person name="Lopez G."/>
            <person name="Campos D."/>
            <person name="Braidotti M."/>
            <person name="Ashley E."/>
            <person name="Golser W."/>
            <person name="Kim H."/>
            <person name="Lee S."/>
            <person name="Lin J."/>
            <person name="Dujmic Z."/>
            <person name="Kim W."/>
            <person name="Talag J."/>
            <person name="Zuccolo A."/>
            <person name="Fan C."/>
            <person name="Sebastian A."/>
            <person name="Kramer M."/>
            <person name="Spiegel L."/>
            <person name="Nascimento L."/>
            <person name="Zutavern T."/>
            <person name="Miller B."/>
            <person name="Ambroise C."/>
            <person name="Muller S."/>
            <person name="Spooner W."/>
            <person name="Narechania A."/>
            <person name="Ren L."/>
            <person name="Wei S."/>
            <person name="Kumari S."/>
            <person name="Faga B."/>
            <person name="Levy M.J."/>
            <person name="McMahan L."/>
            <person name="Van Buren P."/>
            <person name="Vaughn M.W."/>
            <person name="Ying K."/>
            <person name="Yeh C.-T."/>
            <person name="Emrich S.J."/>
            <person name="Jia Y."/>
            <person name="Kalyanaraman A."/>
            <person name="Hsia A.-P."/>
            <person name="Barbazuk W.B."/>
            <person name="Baucom R.S."/>
            <person name="Brutnell T.P."/>
            <person name="Carpita N.C."/>
            <person name="Chaparro C."/>
            <person name="Chia J.-M."/>
            <person name="Deragon J.-M."/>
            <person name="Estill J.C."/>
            <person name="Fu Y."/>
            <person name="Jeddeloh J.A."/>
            <person name="Han Y."/>
            <person name="Lee H."/>
            <person name="Li P."/>
            <person name="Lisch D.R."/>
            <person name="Liu S."/>
            <person name="Liu Z."/>
            <person name="Nagel D.H."/>
            <person name="McCann M.C."/>
            <person name="SanMiguel P."/>
            <person name="Myers A.M."/>
            <person name="Nettleton D."/>
            <person name="Nguyen J."/>
            <person name="Penning B.W."/>
            <person name="Ponnala L."/>
            <person name="Schneider K.L."/>
            <person name="Schwartz D.C."/>
            <person name="Sharma A."/>
            <person name="Soderlund C."/>
            <person name="Springer N.M."/>
            <person name="Sun Q."/>
            <person name="Wang H."/>
            <person name="Waterman M."/>
            <person name="Westerman R."/>
            <person name="Wolfgruber T.K."/>
            <person name="Yang L."/>
            <person name="Yu Y."/>
            <person name="Zhang L."/>
            <person name="Zhou S."/>
            <person name="Zhu Q."/>
            <person name="Bennetzen J.L."/>
            <person name="Dawe R.K."/>
            <person name="Jiang J."/>
            <person name="Jiang N."/>
            <person name="Presting G.G."/>
            <person name="Wessler S.R."/>
            <person name="Aluru S."/>
            <person name="Martienssen R.A."/>
            <person name="Clifton S.W."/>
            <person name="McCombie W.R."/>
            <person name="Wing R.A."/>
            <person name="Wilson R.K."/>
        </authorList>
    </citation>
    <scope>NUCLEOTIDE SEQUENCE [LARGE SCALE GENOMIC DNA]</scope>
    <source>
        <strain evidence="6">cv. B73</strain>
    </source>
</reference>
<dbReference type="Gramene" id="Zm00001eb249400_T001">
    <property type="protein sequence ID" value="Zm00001eb249400_P001"/>
    <property type="gene ID" value="Zm00001eb249400"/>
</dbReference>
<reference evidence="3" key="1">
    <citation type="journal article" date="2009" name="PLoS Genet.">
        <title>Sequencing, mapping, and analysis of 27,455 maize full-length cDNAs.</title>
        <authorList>
            <person name="Soderlund C."/>
            <person name="Descour A."/>
            <person name="Kudrna D."/>
            <person name="Bomhoff M."/>
            <person name="Boyd L."/>
            <person name="Currie J."/>
            <person name="Angelova A."/>
            <person name="Collura K."/>
            <person name="Wissotski M."/>
            <person name="Ashley E."/>
            <person name="Morrow D."/>
            <person name="Fernandes J."/>
            <person name="Walbot V."/>
            <person name="Yu Y."/>
        </authorList>
    </citation>
    <scope>NUCLEOTIDE SEQUENCE</scope>
    <source>
        <strain evidence="3">B73</strain>
    </source>
</reference>
<gene>
    <name evidence="5" type="primary">LOC100272646</name>
    <name evidence="4" type="ORF">ZEAMMB73_Zm00001d017474</name>
</gene>
<proteinExistence type="evidence at transcript level"/>
<dbReference type="EnsemblPlants" id="Zm00001eb249400_T001">
    <property type="protein sequence ID" value="Zm00001eb249400_P001"/>
    <property type="gene ID" value="Zm00001eb249400"/>
</dbReference>
<keyword evidence="6" id="KW-1185">Reference proteome</keyword>
<keyword evidence="2" id="KW-1133">Transmembrane helix</keyword>
<dbReference type="HOGENOM" id="CLU_848270_0_0_1"/>
<dbReference type="ExpressionAtlas" id="B4FPR6">
    <property type="expression patterns" value="baseline and differential"/>
</dbReference>
<dbReference type="RefSeq" id="NP_001140576.1">
    <property type="nucleotide sequence ID" value="NM_001147104.1"/>
</dbReference>
<dbReference type="Pfam" id="PF05553">
    <property type="entry name" value="DUF761"/>
    <property type="match status" value="1"/>
</dbReference>
<keyword evidence="2" id="KW-0472">Membrane</keyword>
<dbReference type="KEGG" id="zma:100272646"/>
<dbReference type="EMBL" id="CM000781">
    <property type="protein sequence ID" value="AQK73230.1"/>
    <property type="molecule type" value="Genomic_DNA"/>
</dbReference>
<dbReference type="PANTHER" id="PTHR34059:SF3">
    <property type="entry name" value="OS02G0656100 PROTEIN"/>
    <property type="match status" value="1"/>
</dbReference>
<dbReference type="FunCoup" id="B4FPR6">
    <property type="interactions" value="1111"/>
</dbReference>
<evidence type="ECO:0000256" key="2">
    <source>
        <dbReference type="SAM" id="Phobius"/>
    </source>
</evidence>
<feature type="region of interest" description="Disordered" evidence="1">
    <location>
        <begin position="223"/>
        <end position="288"/>
    </location>
</feature>
<feature type="transmembrane region" description="Helical" evidence="2">
    <location>
        <begin position="21"/>
        <end position="39"/>
    </location>
</feature>
<dbReference type="PaxDb" id="4577-GRMZM2G056889_P01"/>
<evidence type="ECO:0000313" key="5">
    <source>
        <dbReference type="EnsemblPlants" id="Zm00001eb249400_P001"/>
    </source>
</evidence>
<feature type="region of interest" description="Disordered" evidence="1">
    <location>
        <begin position="109"/>
        <end position="167"/>
    </location>
</feature>
<dbReference type="AlphaFoldDB" id="B4FPR6"/>
<evidence type="ECO:0000313" key="6">
    <source>
        <dbReference type="Proteomes" id="UP000007305"/>
    </source>
</evidence>
<dbReference type="Proteomes" id="UP000007305">
    <property type="component" value="Chromosome 5"/>
</dbReference>
<dbReference type="PANTHER" id="PTHR34059">
    <property type="entry name" value="EXPRESSED PROTEIN"/>
    <property type="match status" value="1"/>
</dbReference>
<name>B4FPR6_MAIZE</name>
<dbReference type="eggNOG" id="ENOG502R5N6">
    <property type="taxonomic scope" value="Eukaryota"/>
</dbReference>
<feature type="compositionally biased region" description="Acidic residues" evidence="1">
    <location>
        <begin position="239"/>
        <end position="255"/>
    </location>
</feature>